<dbReference type="EMBL" id="QOQK01000020">
    <property type="protein sequence ID" value="RCL84150.1"/>
    <property type="molecule type" value="Genomic_DNA"/>
</dbReference>
<evidence type="ECO:0000313" key="2">
    <source>
        <dbReference type="Proteomes" id="UP000252289"/>
    </source>
</evidence>
<protein>
    <submittedName>
        <fullName evidence="1">DUF2497 domain-containing protein</fullName>
    </submittedName>
</protein>
<dbReference type="Proteomes" id="UP000252289">
    <property type="component" value="Unassembled WGS sequence"/>
</dbReference>
<name>A0A368EIH8_9PROT</name>
<organism evidence="1 2">
    <name type="scientific">PS1 clade bacterium</name>
    <dbReference type="NCBI Taxonomy" id="2175152"/>
    <lineage>
        <taxon>Bacteria</taxon>
        <taxon>Pseudomonadati</taxon>
        <taxon>Pseudomonadota</taxon>
        <taxon>Alphaproteobacteria</taxon>
        <taxon>PS1 clade</taxon>
    </lineage>
</organism>
<accession>A0A368EIH8</accession>
<comment type="caution">
    <text evidence="1">The sequence shown here is derived from an EMBL/GenBank/DDBJ whole genome shotgun (WGS) entry which is preliminary data.</text>
</comment>
<evidence type="ECO:0000313" key="1">
    <source>
        <dbReference type="EMBL" id="RCL84150.1"/>
    </source>
</evidence>
<gene>
    <name evidence="1" type="ORF">DBW64_04360</name>
</gene>
<proteinExistence type="predicted"/>
<reference evidence="1 2" key="1">
    <citation type="journal article" date="2018" name="Microbiome">
        <title>Fine metagenomic profile of the Mediterranean stratified and mixed water columns revealed by assembly and recruitment.</title>
        <authorList>
            <person name="Haro-Moreno J.M."/>
            <person name="Lopez-Perez M."/>
            <person name="De La Torre J.R."/>
            <person name="Picazo A."/>
            <person name="Camacho A."/>
            <person name="Rodriguez-Valera F."/>
        </authorList>
    </citation>
    <scope>NUCLEOTIDE SEQUENCE [LARGE SCALE GENOMIC DNA]</scope>
    <source>
        <strain evidence="1">MED-G50</strain>
    </source>
</reference>
<sequence>MDDEMKNSEDEAHKLADFISADTKINVSTPAPSIPGDDKQFEDIVRAVEILVGDKNKRYTTAHQDMNEASEVMQAVEDNISLHNEAWAVEQILKDEETDNSQMSVLEVLIRDALPDLLQDWMDKNLEPIATEMIKRDALHDAVAQVWSKRMKNSS</sequence>
<dbReference type="AlphaFoldDB" id="A0A368EIH8"/>